<evidence type="ECO:0000256" key="2">
    <source>
        <dbReference type="SAM" id="MobiDB-lite"/>
    </source>
</evidence>
<feature type="region of interest" description="Disordered" evidence="2">
    <location>
        <begin position="460"/>
        <end position="496"/>
    </location>
</feature>
<organism evidence="4 5">
    <name type="scientific">Symbiodinium pilosum</name>
    <name type="common">Dinoflagellate</name>
    <dbReference type="NCBI Taxonomy" id="2952"/>
    <lineage>
        <taxon>Eukaryota</taxon>
        <taxon>Sar</taxon>
        <taxon>Alveolata</taxon>
        <taxon>Dinophyceae</taxon>
        <taxon>Suessiales</taxon>
        <taxon>Symbiodiniaceae</taxon>
        <taxon>Symbiodinium</taxon>
    </lineage>
</organism>
<dbReference type="GO" id="GO:0009395">
    <property type="term" value="P:phospholipid catabolic process"/>
    <property type="evidence" value="ECO:0007669"/>
    <property type="project" value="TreeGrafter"/>
</dbReference>
<reference evidence="4" key="1">
    <citation type="submission" date="2021-02" db="EMBL/GenBank/DDBJ databases">
        <authorList>
            <person name="Dougan E. K."/>
            <person name="Rhodes N."/>
            <person name="Thang M."/>
            <person name="Chan C."/>
        </authorList>
    </citation>
    <scope>NUCLEOTIDE SEQUENCE</scope>
</reference>
<dbReference type="InterPro" id="IPR007312">
    <property type="entry name" value="Phosphoesterase"/>
</dbReference>
<accession>A0A812PY78</accession>
<dbReference type="Proteomes" id="UP000649617">
    <property type="component" value="Unassembled WGS sequence"/>
</dbReference>
<name>A0A812PY78_SYMPI</name>
<feature type="chain" id="PRO_5032720649" evidence="3">
    <location>
        <begin position="16"/>
        <end position="574"/>
    </location>
</feature>
<dbReference type="EMBL" id="CAJNIZ010014825">
    <property type="protein sequence ID" value="CAE7366735.1"/>
    <property type="molecule type" value="Genomic_DNA"/>
</dbReference>
<sequence length="574" mass="62719">MASKAACILVQLVAAAALSQTSLLELKEDVLRFLPEDSAGRAQSLPLRSPPPRQSKIDHVVVLYMENHAADNFFGCMDLPGFDGIKGHRIPADPADPSKGFINITCGSAPYVCSKGPSYATFEGKFAKDGNPHRYPYSAQSDNYSALWGAMENSTAVTMFAPEQVPIKAAIAQNFGVFNKLFTAVPSASSPNHLFTQSATSCGMTSNVLWKQCGGNGTYFPQPTIYDSLRLHNVSFSLFLNSTCGLDGKPCHGEDPHDPDAGSAISTPDVAMIGVARHKDRFMSQEIFYQQAANGSLPALSWVLPPIQACDHPCHDIAKGERLLKDVYEAVRSGPGWNRTLLFVAYDDAGGYYDHIVPPFEGVPADGSPCVIPGVHPDCGPDFDFRRLGLRTSAMLISPWVAKGAVYQEPKRGPSNTSQFELTSVPATIKNLFNLSFFLTHRDAWAGSFEELLLESPRSDAPLHLPEAPPASSPWTPPPPQVSEDSLLPPTPQHCSSWHGKAEAKCKGLSHVNLKQQRNIRLLADMLETPLPDMSRMDFFQANSWLRSSWNKWMRSGSKSAKTRQSHSESTEMI</sequence>
<dbReference type="Gene3D" id="3.40.720.10">
    <property type="entry name" value="Alkaline Phosphatase, subunit A"/>
    <property type="match status" value="2"/>
</dbReference>
<feature type="compositionally biased region" description="Pro residues" evidence="2">
    <location>
        <begin position="467"/>
        <end position="481"/>
    </location>
</feature>
<dbReference type="InterPro" id="IPR017850">
    <property type="entry name" value="Alkaline_phosphatase_core_sf"/>
</dbReference>
<dbReference type="PANTHER" id="PTHR31956:SF1">
    <property type="entry name" value="NON-SPECIFIC PHOSPHOLIPASE C1"/>
    <property type="match status" value="1"/>
</dbReference>
<dbReference type="GO" id="GO:0042578">
    <property type="term" value="F:phosphoric ester hydrolase activity"/>
    <property type="evidence" value="ECO:0007669"/>
    <property type="project" value="UniProtKB-ARBA"/>
</dbReference>
<dbReference type="AlphaFoldDB" id="A0A812PY78"/>
<keyword evidence="3" id="KW-0732">Signal</keyword>
<proteinExistence type="predicted"/>
<dbReference type="Pfam" id="PF04185">
    <property type="entry name" value="Phosphoesterase"/>
    <property type="match status" value="1"/>
</dbReference>
<dbReference type="OrthoDB" id="5135119at2759"/>
<evidence type="ECO:0000256" key="1">
    <source>
        <dbReference type="ARBA" id="ARBA00022801"/>
    </source>
</evidence>
<gene>
    <name evidence="4" type="primary">NPC6</name>
    <name evidence="4" type="ORF">SPIL2461_LOCUS8862</name>
</gene>
<evidence type="ECO:0000256" key="3">
    <source>
        <dbReference type="SAM" id="SignalP"/>
    </source>
</evidence>
<evidence type="ECO:0000313" key="5">
    <source>
        <dbReference type="Proteomes" id="UP000649617"/>
    </source>
</evidence>
<protein>
    <submittedName>
        <fullName evidence="4">NPC6 protein</fullName>
    </submittedName>
</protein>
<dbReference type="PANTHER" id="PTHR31956">
    <property type="entry name" value="NON-SPECIFIC PHOSPHOLIPASE C4-RELATED"/>
    <property type="match status" value="1"/>
</dbReference>
<keyword evidence="1" id="KW-0378">Hydrolase</keyword>
<comment type="caution">
    <text evidence="4">The sequence shown here is derived from an EMBL/GenBank/DDBJ whole genome shotgun (WGS) entry which is preliminary data.</text>
</comment>
<feature type="signal peptide" evidence="3">
    <location>
        <begin position="1"/>
        <end position="15"/>
    </location>
</feature>
<evidence type="ECO:0000313" key="4">
    <source>
        <dbReference type="EMBL" id="CAE7366735.1"/>
    </source>
</evidence>
<keyword evidence="5" id="KW-1185">Reference proteome</keyword>